<feature type="binding site" evidence="5">
    <location>
        <begin position="168"/>
        <end position="171"/>
    </location>
    <ligand>
        <name>spermidine</name>
        <dbReference type="ChEBI" id="CHEBI:57834"/>
    </ligand>
</feature>
<protein>
    <submittedName>
        <fullName evidence="7">Spermidine/putrescine ABC transporter substrate-binding protein</fullName>
    </submittedName>
</protein>
<sequence>MNKKWIALLLTGILALTVLAGCTGGSSQPTLNLYGWADNFDPKMIEKFEKENNVKVNYTYFANNEELLAKIKAGGANYDLIQPSDYMVATMVQQGLLEELNKDNIPNFKHLADKFKNPEYDPDNKHSVTYMSGVTGIAYNKKYIKEVPDSWEDLWNPAYKGKVLLLDDNREVIGMALKKAGKSNSSRDDAEINAAVNDLRKLVPNVLAFDTDSIKQKMIQEEAWIGTLWSGDAAFAAAENPDIAYVVPKEGSTIFSDNFAIPKGAKNKELAEKFINFMMDPQNSATNYEAIGYSNPIAAAKPHHSKEYNENPMINLTDEEMNRTEWLADVGDKIQLYDRLWTELKSGQ</sequence>
<dbReference type="Gene3D" id="3.40.190.10">
    <property type="entry name" value="Periplasmic binding protein-like II"/>
    <property type="match status" value="2"/>
</dbReference>
<evidence type="ECO:0000256" key="1">
    <source>
        <dbReference type="ARBA" id="ARBA00004418"/>
    </source>
</evidence>
<dbReference type="PANTHER" id="PTHR30222">
    <property type="entry name" value="SPERMIDINE/PUTRESCINE-BINDING PERIPLASMIC PROTEIN"/>
    <property type="match status" value="1"/>
</dbReference>
<evidence type="ECO:0000313" key="8">
    <source>
        <dbReference type="Proteomes" id="UP000318102"/>
    </source>
</evidence>
<dbReference type="PROSITE" id="PS51257">
    <property type="entry name" value="PROKAR_LIPOPROTEIN"/>
    <property type="match status" value="1"/>
</dbReference>
<proteinExistence type="predicted"/>
<evidence type="ECO:0000256" key="3">
    <source>
        <dbReference type="ARBA" id="ARBA00022729"/>
    </source>
</evidence>
<dbReference type="GO" id="GO:0042597">
    <property type="term" value="C:periplasmic space"/>
    <property type="evidence" value="ECO:0007669"/>
    <property type="project" value="UniProtKB-SubCell"/>
</dbReference>
<dbReference type="RefSeq" id="WP_144992845.1">
    <property type="nucleotide sequence ID" value="NZ_VNJK01000003.1"/>
</dbReference>
<dbReference type="Proteomes" id="UP000318102">
    <property type="component" value="Unassembled WGS sequence"/>
</dbReference>
<organism evidence="7 8">
    <name type="scientific">Paenibacillus agilis</name>
    <dbReference type="NCBI Taxonomy" id="3020863"/>
    <lineage>
        <taxon>Bacteria</taxon>
        <taxon>Bacillati</taxon>
        <taxon>Bacillota</taxon>
        <taxon>Bacilli</taxon>
        <taxon>Bacillales</taxon>
        <taxon>Paenibacillaceae</taxon>
        <taxon>Paenibacillus</taxon>
    </lineage>
</organism>
<comment type="caution">
    <text evidence="7">The sequence shown here is derived from an EMBL/GenBank/DDBJ whole genome shotgun (WGS) entry which is preliminary data.</text>
</comment>
<dbReference type="PANTHER" id="PTHR30222:SF17">
    <property type="entry name" value="SPERMIDINE_PUTRESCINE-BINDING PERIPLASMIC PROTEIN"/>
    <property type="match status" value="1"/>
</dbReference>
<dbReference type="EMBL" id="VNJK01000003">
    <property type="protein sequence ID" value="TVX88042.1"/>
    <property type="molecule type" value="Genomic_DNA"/>
</dbReference>
<dbReference type="InterPro" id="IPR001188">
    <property type="entry name" value="Sperm_putr-bd"/>
</dbReference>
<gene>
    <name evidence="7" type="ORF">FPZ44_19175</name>
</gene>
<dbReference type="AlphaFoldDB" id="A0A559IK49"/>
<dbReference type="OrthoDB" id="9769319at2"/>
<dbReference type="SUPFAM" id="SSF53850">
    <property type="entry name" value="Periplasmic binding protein-like II"/>
    <property type="match status" value="1"/>
</dbReference>
<evidence type="ECO:0000256" key="2">
    <source>
        <dbReference type="ARBA" id="ARBA00022448"/>
    </source>
</evidence>
<keyword evidence="3 6" id="KW-0732">Signal</keyword>
<evidence type="ECO:0000313" key="7">
    <source>
        <dbReference type="EMBL" id="TVX88042.1"/>
    </source>
</evidence>
<dbReference type="Pfam" id="PF13416">
    <property type="entry name" value="SBP_bac_8"/>
    <property type="match status" value="1"/>
</dbReference>
<dbReference type="PRINTS" id="PR00909">
    <property type="entry name" value="SPERMDNBNDNG"/>
</dbReference>
<feature type="binding site" evidence="5">
    <location>
        <position position="86"/>
    </location>
    <ligand>
        <name>spermidine</name>
        <dbReference type="ChEBI" id="CHEBI:57834"/>
    </ligand>
</feature>
<feature type="chain" id="PRO_5039313751" evidence="6">
    <location>
        <begin position="21"/>
        <end position="348"/>
    </location>
</feature>
<keyword evidence="8" id="KW-1185">Reference proteome</keyword>
<name>A0A559IK49_9BACL</name>
<evidence type="ECO:0000256" key="4">
    <source>
        <dbReference type="ARBA" id="ARBA00022764"/>
    </source>
</evidence>
<evidence type="ECO:0000256" key="5">
    <source>
        <dbReference type="PIRSR" id="PIRSR019574-1"/>
    </source>
</evidence>
<dbReference type="GO" id="GO:0019808">
    <property type="term" value="F:polyamine binding"/>
    <property type="evidence" value="ECO:0007669"/>
    <property type="project" value="InterPro"/>
</dbReference>
<comment type="subcellular location">
    <subcellularLocation>
        <location evidence="1">Periplasm</location>
    </subcellularLocation>
</comment>
<accession>A0A559IK49</accession>
<dbReference type="CDD" id="cd13590">
    <property type="entry name" value="PBP2_PotD_PotF_like"/>
    <property type="match status" value="1"/>
</dbReference>
<reference evidence="7 8" key="1">
    <citation type="submission" date="2019-07" db="EMBL/GenBank/DDBJ databases">
        <authorList>
            <person name="Kim J."/>
        </authorList>
    </citation>
    <scope>NUCLEOTIDE SEQUENCE [LARGE SCALE GENOMIC DNA]</scope>
    <source>
        <strain evidence="7 8">N4</strain>
    </source>
</reference>
<dbReference type="GO" id="GO:0015846">
    <property type="term" value="P:polyamine transport"/>
    <property type="evidence" value="ECO:0007669"/>
    <property type="project" value="InterPro"/>
</dbReference>
<keyword evidence="2" id="KW-0813">Transport</keyword>
<feature type="signal peptide" evidence="6">
    <location>
        <begin position="1"/>
        <end position="20"/>
    </location>
</feature>
<evidence type="ECO:0000256" key="6">
    <source>
        <dbReference type="SAM" id="SignalP"/>
    </source>
</evidence>
<keyword evidence="4" id="KW-0574">Periplasm</keyword>
<dbReference type="PIRSF" id="PIRSF019574">
    <property type="entry name" value="Periplasmic_polyamine_BP"/>
    <property type="match status" value="1"/>
</dbReference>
<dbReference type="InterPro" id="IPR006059">
    <property type="entry name" value="SBP"/>
</dbReference>